<dbReference type="InterPro" id="IPR032710">
    <property type="entry name" value="NTF2-like_dom_sf"/>
</dbReference>
<dbReference type="OrthoDB" id="4456362at2759"/>
<organism evidence="2 3">
    <name type="scientific">Friedmanniomyces simplex</name>
    <dbReference type="NCBI Taxonomy" id="329884"/>
    <lineage>
        <taxon>Eukaryota</taxon>
        <taxon>Fungi</taxon>
        <taxon>Dikarya</taxon>
        <taxon>Ascomycota</taxon>
        <taxon>Pezizomycotina</taxon>
        <taxon>Dothideomycetes</taxon>
        <taxon>Dothideomycetidae</taxon>
        <taxon>Mycosphaerellales</taxon>
        <taxon>Teratosphaeriaceae</taxon>
        <taxon>Friedmanniomyces</taxon>
    </lineage>
</organism>
<comment type="caution">
    <text evidence="2">The sequence shown here is derived from an EMBL/GenBank/DDBJ whole genome shotgun (WGS) entry which is preliminary data.</text>
</comment>
<dbReference type="Gene3D" id="3.10.450.50">
    <property type="match status" value="1"/>
</dbReference>
<dbReference type="Proteomes" id="UP000309340">
    <property type="component" value="Unassembled WGS sequence"/>
</dbReference>
<keyword evidence="3" id="KW-1185">Reference proteome</keyword>
<accession>A0A4U0WH65</accession>
<proteinExistence type="predicted"/>
<gene>
    <name evidence="2" type="ORF">B0A55_11005</name>
</gene>
<dbReference type="AlphaFoldDB" id="A0A4U0WH65"/>
<evidence type="ECO:0000313" key="2">
    <source>
        <dbReference type="EMBL" id="TKA61927.1"/>
    </source>
</evidence>
<dbReference type="Pfam" id="PF13577">
    <property type="entry name" value="SnoaL_4"/>
    <property type="match status" value="1"/>
</dbReference>
<protein>
    <recommendedName>
        <fullName evidence="1">SnoaL-like domain-containing protein</fullName>
    </recommendedName>
</protein>
<reference evidence="2 3" key="1">
    <citation type="submission" date="2017-03" db="EMBL/GenBank/DDBJ databases">
        <title>Genomes of endolithic fungi from Antarctica.</title>
        <authorList>
            <person name="Coleine C."/>
            <person name="Masonjones S."/>
            <person name="Stajich J.E."/>
        </authorList>
    </citation>
    <scope>NUCLEOTIDE SEQUENCE [LARGE SCALE GENOMIC DNA]</scope>
    <source>
        <strain evidence="2 3">CCFEE 5184</strain>
    </source>
</reference>
<dbReference type="EMBL" id="NAJQ01001150">
    <property type="protein sequence ID" value="TKA61927.1"/>
    <property type="molecule type" value="Genomic_DNA"/>
</dbReference>
<dbReference type="SUPFAM" id="SSF54427">
    <property type="entry name" value="NTF2-like"/>
    <property type="match status" value="1"/>
</dbReference>
<name>A0A4U0WH65_9PEZI</name>
<evidence type="ECO:0000259" key="1">
    <source>
        <dbReference type="Pfam" id="PF13577"/>
    </source>
</evidence>
<evidence type="ECO:0000313" key="3">
    <source>
        <dbReference type="Proteomes" id="UP000309340"/>
    </source>
</evidence>
<sequence length="116" mass="13718">MLTSSYVSFEIYLEITKKKAQYGRYIDTKLWDQFQSLALPNARFRFYNADNTLISRNGRDFDFDSLSSFVDWWSEFFKNAQTLHMFGPPEMSLQSEDEVFVSWSMEDQLCFQGTAN</sequence>
<dbReference type="InterPro" id="IPR037401">
    <property type="entry name" value="SnoaL-like"/>
</dbReference>
<feature type="domain" description="SnoaL-like" evidence="1">
    <location>
        <begin position="10"/>
        <end position="113"/>
    </location>
</feature>